<proteinExistence type="predicted"/>
<dbReference type="PANTHER" id="PTHR38436:SF1">
    <property type="entry name" value="ESTER CYCLASE"/>
    <property type="match status" value="1"/>
</dbReference>
<dbReference type="PANTHER" id="PTHR38436">
    <property type="entry name" value="POLYKETIDE CYCLASE SNOAL-LIKE DOMAIN"/>
    <property type="match status" value="1"/>
</dbReference>
<evidence type="ECO:0000256" key="1">
    <source>
        <dbReference type="SAM" id="MobiDB-lite"/>
    </source>
</evidence>
<gene>
    <name evidence="2" type="ORF">FPZ12_020710</name>
</gene>
<protein>
    <submittedName>
        <fullName evidence="2">Ester cyclase</fullName>
    </submittedName>
</protein>
<dbReference type="AlphaFoldDB" id="A0A5N0V2I8"/>
<name>A0A5N0V2I8_9PSEU</name>
<dbReference type="SUPFAM" id="SSF54427">
    <property type="entry name" value="NTF2-like"/>
    <property type="match status" value="1"/>
</dbReference>
<sequence>MVCKSRATARMCQVNGDPASWSRRTARGTLGRMTPDEIRVRARRITEEVLNQGDLAALGELVEHGADELAGFVTTLRRAFPDLRAHTEQQIVEGDTLVQRLTVTGTHDGAPFAGLPANGATLRVDLIACYRVGASGRFTSRWTLWDEHAVRTQLRAGPRGSRTSARLRPDSRPRGTPTP</sequence>
<dbReference type="Pfam" id="PF07366">
    <property type="entry name" value="SnoaL"/>
    <property type="match status" value="1"/>
</dbReference>
<reference evidence="2" key="1">
    <citation type="submission" date="2019-09" db="EMBL/GenBank/DDBJ databases">
        <authorList>
            <person name="Teo W.F.A."/>
            <person name="Duangmal K."/>
        </authorList>
    </citation>
    <scope>NUCLEOTIDE SEQUENCE [LARGE SCALE GENOMIC DNA]</scope>
    <source>
        <strain evidence="2">K81G1</strain>
    </source>
</reference>
<accession>A0A5N0V2I8</accession>
<evidence type="ECO:0000313" key="3">
    <source>
        <dbReference type="Proteomes" id="UP000319769"/>
    </source>
</evidence>
<dbReference type="Gene3D" id="3.10.450.50">
    <property type="match status" value="1"/>
</dbReference>
<dbReference type="InterPro" id="IPR009959">
    <property type="entry name" value="Cyclase_SnoaL-like"/>
</dbReference>
<comment type="caution">
    <text evidence="2">The sequence shown here is derived from an EMBL/GenBank/DDBJ whole genome shotgun (WGS) entry which is preliminary data.</text>
</comment>
<dbReference type="EMBL" id="VMNW02000030">
    <property type="protein sequence ID" value="KAA9159326.1"/>
    <property type="molecule type" value="Genomic_DNA"/>
</dbReference>
<dbReference type="InterPro" id="IPR032710">
    <property type="entry name" value="NTF2-like_dom_sf"/>
</dbReference>
<feature type="region of interest" description="Disordered" evidence="1">
    <location>
        <begin position="155"/>
        <end position="179"/>
    </location>
</feature>
<keyword evidence="3" id="KW-1185">Reference proteome</keyword>
<dbReference type="OrthoDB" id="5181013at2"/>
<dbReference type="GO" id="GO:0030638">
    <property type="term" value="P:polyketide metabolic process"/>
    <property type="evidence" value="ECO:0007669"/>
    <property type="project" value="InterPro"/>
</dbReference>
<organism evidence="2 3">
    <name type="scientific">Amycolatopsis acidicola</name>
    <dbReference type="NCBI Taxonomy" id="2596893"/>
    <lineage>
        <taxon>Bacteria</taxon>
        <taxon>Bacillati</taxon>
        <taxon>Actinomycetota</taxon>
        <taxon>Actinomycetes</taxon>
        <taxon>Pseudonocardiales</taxon>
        <taxon>Pseudonocardiaceae</taxon>
        <taxon>Amycolatopsis</taxon>
    </lineage>
</organism>
<evidence type="ECO:0000313" key="2">
    <source>
        <dbReference type="EMBL" id="KAA9159326.1"/>
    </source>
</evidence>
<dbReference type="Proteomes" id="UP000319769">
    <property type="component" value="Unassembled WGS sequence"/>
</dbReference>